<keyword evidence="3" id="KW-1185">Reference proteome</keyword>
<accession>A0AAV1J9C9</accession>
<gene>
    <name evidence="2" type="ORF">LNINA_LOCUS4746</name>
</gene>
<feature type="compositionally biased region" description="Polar residues" evidence="1">
    <location>
        <begin position="13"/>
        <end position="27"/>
    </location>
</feature>
<dbReference type="AlphaFoldDB" id="A0AAV1J9C9"/>
<proteinExistence type="predicted"/>
<evidence type="ECO:0000256" key="1">
    <source>
        <dbReference type="SAM" id="MobiDB-lite"/>
    </source>
</evidence>
<feature type="region of interest" description="Disordered" evidence="1">
    <location>
        <begin position="1"/>
        <end position="34"/>
    </location>
</feature>
<feature type="compositionally biased region" description="Basic and acidic residues" evidence="1">
    <location>
        <begin position="1"/>
        <end position="10"/>
    </location>
</feature>
<evidence type="ECO:0000313" key="2">
    <source>
        <dbReference type="EMBL" id="CAK1545051.1"/>
    </source>
</evidence>
<name>A0AAV1J9C9_9NEOP</name>
<protein>
    <submittedName>
        <fullName evidence="2">Uncharacterized protein</fullName>
    </submittedName>
</protein>
<comment type="caution">
    <text evidence="2">The sequence shown here is derived from an EMBL/GenBank/DDBJ whole genome shotgun (WGS) entry which is preliminary data.</text>
</comment>
<sequence>MSFNAREFRKSNKTQNKNKSVATSHPLSENDRPDKISYNFQVLSNSINTMLSYNIHVVLTYIGGDGGGAGVPTEAALKLLSDFAQSNAARRRGPVGRPVAVHMRWENGGQRFN</sequence>
<evidence type="ECO:0000313" key="3">
    <source>
        <dbReference type="Proteomes" id="UP001497472"/>
    </source>
</evidence>
<dbReference type="Proteomes" id="UP001497472">
    <property type="component" value="Unassembled WGS sequence"/>
</dbReference>
<reference evidence="2 3" key="1">
    <citation type="submission" date="2023-11" db="EMBL/GenBank/DDBJ databases">
        <authorList>
            <person name="Okamura Y."/>
        </authorList>
    </citation>
    <scope>NUCLEOTIDE SEQUENCE [LARGE SCALE GENOMIC DNA]</scope>
</reference>
<dbReference type="EMBL" id="CAVLEF010000006">
    <property type="protein sequence ID" value="CAK1545051.1"/>
    <property type="molecule type" value="Genomic_DNA"/>
</dbReference>
<organism evidence="2 3">
    <name type="scientific">Leptosia nina</name>
    <dbReference type="NCBI Taxonomy" id="320188"/>
    <lineage>
        <taxon>Eukaryota</taxon>
        <taxon>Metazoa</taxon>
        <taxon>Ecdysozoa</taxon>
        <taxon>Arthropoda</taxon>
        <taxon>Hexapoda</taxon>
        <taxon>Insecta</taxon>
        <taxon>Pterygota</taxon>
        <taxon>Neoptera</taxon>
        <taxon>Endopterygota</taxon>
        <taxon>Lepidoptera</taxon>
        <taxon>Glossata</taxon>
        <taxon>Ditrysia</taxon>
        <taxon>Papilionoidea</taxon>
        <taxon>Pieridae</taxon>
        <taxon>Pierinae</taxon>
        <taxon>Leptosia</taxon>
    </lineage>
</organism>